<sequence>MYKGGGLLATGSSSCIVKPNISCKNGKYKKKDDKKISKIVFGRKSEEYTNREKNIDDIIKKIPGYNNWSLVFDELCKPPPFNEAKKMDKGLYDCIGDPSVEGSSIKLKGTKNTKKRELFDKHSIMLVGDYGGETLESYFENQFDESKENIKIIEKKFLDIMEKLDELFLGLVELKRNGISHLDVKPNNIVLEKNCNDFKFIDFGLSGKYSNVKHFKKRAVNEENTSRLYLWYPPEFLFSQTADKKLVSMKQYLEKHDFIDFRNNADTYKSIYKLFNRDAKLSLMNIFNNYLDSVWVPDFNSIITKLDVYSLGMLIPILFYNNDLLERIGESEMLKSFFSLFDLMTVPLYIFRIDIENAYILYKGLMEKYSKRSNKSQKKSNKALKKSKKKSKNKSKKNKSKKLSKKK</sequence>
<dbReference type="PANTHER" id="PTHR44167">
    <property type="entry name" value="OVARIAN-SPECIFIC SERINE/THREONINE-PROTEIN KINASE LOK-RELATED"/>
    <property type="match status" value="1"/>
</dbReference>
<dbReference type="GO" id="GO:0005524">
    <property type="term" value="F:ATP binding"/>
    <property type="evidence" value="ECO:0007669"/>
    <property type="project" value="InterPro"/>
</dbReference>
<name>A0A6C0C858_9ZZZZ</name>
<dbReference type="InterPro" id="IPR011009">
    <property type="entry name" value="Kinase-like_dom_sf"/>
</dbReference>
<dbReference type="InterPro" id="IPR000719">
    <property type="entry name" value="Prot_kinase_dom"/>
</dbReference>
<feature type="region of interest" description="Disordered" evidence="1">
    <location>
        <begin position="370"/>
        <end position="407"/>
    </location>
</feature>
<dbReference type="PROSITE" id="PS51257">
    <property type="entry name" value="PROKAR_LIPOPROTEIN"/>
    <property type="match status" value="1"/>
</dbReference>
<dbReference type="GO" id="GO:0005737">
    <property type="term" value="C:cytoplasm"/>
    <property type="evidence" value="ECO:0007669"/>
    <property type="project" value="TreeGrafter"/>
</dbReference>
<evidence type="ECO:0000313" key="3">
    <source>
        <dbReference type="EMBL" id="QHS99828.1"/>
    </source>
</evidence>
<evidence type="ECO:0000256" key="1">
    <source>
        <dbReference type="SAM" id="MobiDB-lite"/>
    </source>
</evidence>
<reference evidence="3" key="1">
    <citation type="journal article" date="2020" name="Nature">
        <title>Giant virus diversity and host interactions through global metagenomics.</title>
        <authorList>
            <person name="Schulz F."/>
            <person name="Roux S."/>
            <person name="Paez-Espino D."/>
            <person name="Jungbluth S."/>
            <person name="Walsh D.A."/>
            <person name="Denef V.J."/>
            <person name="McMahon K.D."/>
            <person name="Konstantinidis K.T."/>
            <person name="Eloe-Fadrosh E.A."/>
            <person name="Kyrpides N.C."/>
            <person name="Woyke T."/>
        </authorList>
    </citation>
    <scope>NUCLEOTIDE SEQUENCE</scope>
    <source>
        <strain evidence="3">GVMAG-M-3300020187-37</strain>
    </source>
</reference>
<feature type="compositionally biased region" description="Basic residues" evidence="1">
    <location>
        <begin position="371"/>
        <end position="407"/>
    </location>
</feature>
<accession>A0A6C0C858</accession>
<dbReference type="GO" id="GO:0044773">
    <property type="term" value="P:mitotic DNA damage checkpoint signaling"/>
    <property type="evidence" value="ECO:0007669"/>
    <property type="project" value="TreeGrafter"/>
</dbReference>
<dbReference type="InterPro" id="IPR008271">
    <property type="entry name" value="Ser/Thr_kinase_AS"/>
</dbReference>
<dbReference type="PROSITE" id="PS50011">
    <property type="entry name" value="PROTEIN_KINASE_DOM"/>
    <property type="match status" value="1"/>
</dbReference>
<evidence type="ECO:0000259" key="2">
    <source>
        <dbReference type="PROSITE" id="PS50011"/>
    </source>
</evidence>
<protein>
    <recommendedName>
        <fullName evidence="2">Protein kinase domain-containing protein</fullName>
    </recommendedName>
</protein>
<dbReference type="GO" id="GO:0004674">
    <property type="term" value="F:protein serine/threonine kinase activity"/>
    <property type="evidence" value="ECO:0007669"/>
    <property type="project" value="TreeGrafter"/>
</dbReference>
<dbReference type="PROSITE" id="PS00108">
    <property type="entry name" value="PROTEIN_KINASE_ST"/>
    <property type="match status" value="1"/>
</dbReference>
<organism evidence="3">
    <name type="scientific">viral metagenome</name>
    <dbReference type="NCBI Taxonomy" id="1070528"/>
    <lineage>
        <taxon>unclassified sequences</taxon>
        <taxon>metagenomes</taxon>
        <taxon>organismal metagenomes</taxon>
    </lineage>
</organism>
<feature type="domain" description="Protein kinase" evidence="2">
    <location>
        <begin position="2"/>
        <end position="384"/>
    </location>
</feature>
<dbReference type="EMBL" id="MN739348">
    <property type="protein sequence ID" value="QHS99828.1"/>
    <property type="molecule type" value="Genomic_DNA"/>
</dbReference>
<dbReference type="PANTHER" id="PTHR44167:SF18">
    <property type="entry name" value="PROTEIN KINASE DOMAIN-CONTAINING PROTEIN"/>
    <property type="match status" value="1"/>
</dbReference>
<proteinExistence type="predicted"/>
<dbReference type="GO" id="GO:0005634">
    <property type="term" value="C:nucleus"/>
    <property type="evidence" value="ECO:0007669"/>
    <property type="project" value="TreeGrafter"/>
</dbReference>
<dbReference type="SUPFAM" id="SSF56112">
    <property type="entry name" value="Protein kinase-like (PK-like)"/>
    <property type="match status" value="1"/>
</dbReference>
<dbReference type="Gene3D" id="1.10.510.10">
    <property type="entry name" value="Transferase(Phosphotransferase) domain 1"/>
    <property type="match status" value="1"/>
</dbReference>
<dbReference type="Pfam" id="PF00069">
    <property type="entry name" value="Pkinase"/>
    <property type="match status" value="1"/>
</dbReference>
<dbReference type="AlphaFoldDB" id="A0A6C0C858"/>